<sequence length="120" mass="14051">MVHSHHLFYYFYCVLINKGDISYFTPDEALIGLKATGVFPPPPYPPDLFLAKLNTKNRRIDTYKDNELLSQARELSLIFQERLMKSINLANDILKAKNERFHVAQTMKEENQRSSYCYSD</sequence>
<keyword evidence="2" id="KW-1185">Reference proteome</keyword>
<proteinExistence type="predicted"/>
<comment type="caution">
    <text evidence="1">The sequence shown here is derived from an EMBL/GenBank/DDBJ whole genome shotgun (WGS) entry which is preliminary data.</text>
</comment>
<name>A0A0L6UME6_9BASI</name>
<accession>A0A0L6UME6</accession>
<dbReference type="VEuPathDB" id="FungiDB:VP01_4834g1"/>
<organism evidence="1 2">
    <name type="scientific">Puccinia sorghi</name>
    <dbReference type="NCBI Taxonomy" id="27349"/>
    <lineage>
        <taxon>Eukaryota</taxon>
        <taxon>Fungi</taxon>
        <taxon>Dikarya</taxon>
        <taxon>Basidiomycota</taxon>
        <taxon>Pucciniomycotina</taxon>
        <taxon>Pucciniomycetes</taxon>
        <taxon>Pucciniales</taxon>
        <taxon>Pucciniaceae</taxon>
        <taxon>Puccinia</taxon>
    </lineage>
</organism>
<gene>
    <name evidence="1" type="ORF">VP01_4834g1</name>
</gene>
<dbReference type="AlphaFoldDB" id="A0A0L6UME6"/>
<evidence type="ECO:0000313" key="2">
    <source>
        <dbReference type="Proteomes" id="UP000037035"/>
    </source>
</evidence>
<evidence type="ECO:0000313" key="1">
    <source>
        <dbReference type="EMBL" id="KNZ49713.1"/>
    </source>
</evidence>
<reference evidence="1 2" key="1">
    <citation type="submission" date="2015-08" db="EMBL/GenBank/DDBJ databases">
        <title>Next Generation Sequencing and Analysis of the Genome of Puccinia sorghi L Schw, the Causal Agent of Maize Common Rust.</title>
        <authorList>
            <person name="Rochi L."/>
            <person name="Burguener G."/>
            <person name="Darino M."/>
            <person name="Turjanski A."/>
            <person name="Kreff E."/>
            <person name="Dieguez M.J."/>
            <person name="Sacco F."/>
        </authorList>
    </citation>
    <scope>NUCLEOTIDE SEQUENCE [LARGE SCALE GENOMIC DNA]</scope>
    <source>
        <strain evidence="1 2">RO10H11247</strain>
    </source>
</reference>
<dbReference type="Proteomes" id="UP000037035">
    <property type="component" value="Unassembled WGS sequence"/>
</dbReference>
<dbReference type="EMBL" id="LAVV01009981">
    <property type="protein sequence ID" value="KNZ49713.1"/>
    <property type="molecule type" value="Genomic_DNA"/>
</dbReference>
<protein>
    <submittedName>
        <fullName evidence="1">Uncharacterized protein</fullName>
    </submittedName>
</protein>